<keyword evidence="2" id="KW-0732">Signal</keyword>
<dbReference type="InterPro" id="IPR051398">
    <property type="entry name" value="Polysacch_Deacetylase"/>
</dbReference>
<gene>
    <name evidence="4" type="ORF">QEH52_17095</name>
</gene>
<feature type="domain" description="NodB homology" evidence="3">
    <location>
        <begin position="340"/>
        <end position="439"/>
    </location>
</feature>
<evidence type="ECO:0000313" key="5">
    <source>
        <dbReference type="Proteomes" id="UP001225316"/>
    </source>
</evidence>
<organism evidence="4 5">
    <name type="scientific">Thalassobacterium maritimum</name>
    <dbReference type="NCBI Taxonomy" id="3041265"/>
    <lineage>
        <taxon>Bacteria</taxon>
        <taxon>Pseudomonadati</taxon>
        <taxon>Verrucomicrobiota</taxon>
        <taxon>Opitutia</taxon>
        <taxon>Puniceicoccales</taxon>
        <taxon>Coraliomargaritaceae</taxon>
        <taxon>Thalassobacterium</taxon>
    </lineage>
</organism>
<reference evidence="4 5" key="1">
    <citation type="submission" date="2023-04" db="EMBL/GenBank/DDBJ databases">
        <title>A novel bacteria isolated from coastal sediment.</title>
        <authorList>
            <person name="Liu X.-J."/>
            <person name="Du Z.-J."/>
        </authorList>
    </citation>
    <scope>NUCLEOTIDE SEQUENCE [LARGE SCALE GENOMIC DNA]</scope>
    <source>
        <strain evidence="4 5">SDUM461003</strain>
    </source>
</reference>
<dbReference type="InterPro" id="IPR002509">
    <property type="entry name" value="NODB_dom"/>
</dbReference>
<accession>A0ABU1AYM2</accession>
<dbReference type="InterPro" id="IPR011330">
    <property type="entry name" value="Glyco_hydro/deAcase_b/a-brl"/>
</dbReference>
<comment type="caution">
    <text evidence="4">The sequence shown here is derived from an EMBL/GenBank/DDBJ whole genome shotgun (WGS) entry which is preliminary data.</text>
</comment>
<name>A0ABU1AYM2_9BACT</name>
<protein>
    <submittedName>
        <fullName evidence="4">Polysaccharide deacetylase family protein</fullName>
    </submittedName>
</protein>
<keyword evidence="5" id="KW-1185">Reference proteome</keyword>
<evidence type="ECO:0000256" key="2">
    <source>
        <dbReference type="ARBA" id="ARBA00022729"/>
    </source>
</evidence>
<dbReference type="Gene3D" id="3.20.20.370">
    <property type="entry name" value="Glycoside hydrolase/deacetylase"/>
    <property type="match status" value="1"/>
</dbReference>
<dbReference type="PANTHER" id="PTHR34216">
    <property type="match status" value="1"/>
</dbReference>
<dbReference type="RefSeq" id="WP_308952117.1">
    <property type="nucleotide sequence ID" value="NZ_JARXHW010000058.1"/>
</dbReference>
<sequence>MLTRTVSLQSVLLFARAFLSVGCGIVLLGLQPHPAWADPGATIPAPAMTGNTLLLTAEQSVGGTLIKNKDGSLAGVTLDRSCAANFEKRSDACIEWTLEKPIPAGWWHGRLESDGSTGWANREFRVAIMSGLDPDVMVKTNYTGYREGGDKRALEFWIYTSAPSSSVRLVPKGDLWYYRNTWPVSRLTLVHQTPDVLTDMDAVTMDLSAQADGTVELPAVLPGGAWSLTSVLLDNIQIATTSGEGSEVLFPLARDRWKRPRTANFYMDGPLTGLQVEPAAAVRESMLLRHDIKEAPKSMATEHALMTTVDYEQMETGTLELIGTNLKGEVPTFATYPQGRKIAVVTMWDDGKETDLRAAEILHKNGYRATFLMNENSPALEFLEELKALNGEIGGHSMTHPALHNVSPPRAFDEAAEIRKLLERKLGHPVISFAYPHSYSPAYDQDGDYVLRAVELAGYWSARGRRDGQKSLDSITHPLLFINTNGWIGIRKNLEKDWLELKDQEGAVFSFWGHSWQIGKSEEAWERFEQLIAQFANQPQAWYATQGELSLWMWTRDQVQFEVTEDSSSKVLVRMTRPWLHPWLSERAVLSLRLPDGVERVLWNGQQLPIQDGAVDFTW</sequence>
<dbReference type="EMBL" id="JARXHW010000058">
    <property type="protein sequence ID" value="MDQ8209246.1"/>
    <property type="molecule type" value="Genomic_DNA"/>
</dbReference>
<evidence type="ECO:0000259" key="3">
    <source>
        <dbReference type="Pfam" id="PF01522"/>
    </source>
</evidence>
<dbReference type="SUPFAM" id="SSF88713">
    <property type="entry name" value="Glycoside hydrolase/deacetylase"/>
    <property type="match status" value="1"/>
</dbReference>
<proteinExistence type="predicted"/>
<evidence type="ECO:0000256" key="1">
    <source>
        <dbReference type="ARBA" id="ARBA00004613"/>
    </source>
</evidence>
<dbReference type="Proteomes" id="UP001225316">
    <property type="component" value="Unassembled WGS sequence"/>
</dbReference>
<evidence type="ECO:0000313" key="4">
    <source>
        <dbReference type="EMBL" id="MDQ8209246.1"/>
    </source>
</evidence>
<comment type="subcellular location">
    <subcellularLocation>
        <location evidence="1">Secreted</location>
    </subcellularLocation>
</comment>
<dbReference type="PANTHER" id="PTHR34216:SF3">
    <property type="entry name" value="POLY-BETA-1,6-N-ACETYL-D-GLUCOSAMINE N-DEACETYLASE"/>
    <property type="match status" value="1"/>
</dbReference>
<dbReference type="Pfam" id="PF01522">
    <property type="entry name" value="Polysacc_deac_1"/>
    <property type="match status" value="1"/>
</dbReference>